<reference evidence="1" key="1">
    <citation type="journal article" date="2023" name="Nat. Commun.">
        <title>Diploid and tetraploid genomes of Acorus and the evolution of monocots.</title>
        <authorList>
            <person name="Ma L."/>
            <person name="Liu K.W."/>
            <person name="Li Z."/>
            <person name="Hsiao Y.Y."/>
            <person name="Qi Y."/>
            <person name="Fu T."/>
            <person name="Tang G.D."/>
            <person name="Zhang D."/>
            <person name="Sun W.H."/>
            <person name="Liu D.K."/>
            <person name="Li Y."/>
            <person name="Chen G.Z."/>
            <person name="Liu X.D."/>
            <person name="Liao X.Y."/>
            <person name="Jiang Y.T."/>
            <person name="Yu X."/>
            <person name="Hao Y."/>
            <person name="Huang J."/>
            <person name="Zhao X.W."/>
            <person name="Ke S."/>
            <person name="Chen Y.Y."/>
            <person name="Wu W.L."/>
            <person name="Hsu J.L."/>
            <person name="Lin Y.F."/>
            <person name="Huang M.D."/>
            <person name="Li C.Y."/>
            <person name="Huang L."/>
            <person name="Wang Z.W."/>
            <person name="Zhao X."/>
            <person name="Zhong W.Y."/>
            <person name="Peng D.H."/>
            <person name="Ahmad S."/>
            <person name="Lan S."/>
            <person name="Zhang J.S."/>
            <person name="Tsai W.C."/>
            <person name="Van de Peer Y."/>
            <person name="Liu Z.J."/>
        </authorList>
    </citation>
    <scope>NUCLEOTIDE SEQUENCE</scope>
    <source>
        <strain evidence="1">CP</strain>
    </source>
</reference>
<dbReference type="AlphaFoldDB" id="A0AAV9C2A9"/>
<protein>
    <submittedName>
        <fullName evidence="1">Uncharacterized protein</fullName>
    </submittedName>
</protein>
<dbReference type="Proteomes" id="UP001180020">
    <property type="component" value="Unassembled WGS sequence"/>
</dbReference>
<sequence length="53" mass="6259">MALGTSKERQIVRIKVEEADKTDENDIKDAILRHFQQAEKKAWIPMWSDEEMV</sequence>
<keyword evidence="2" id="KW-1185">Reference proteome</keyword>
<organism evidence="1 2">
    <name type="scientific">Acorus calamus</name>
    <name type="common">Sweet flag</name>
    <dbReference type="NCBI Taxonomy" id="4465"/>
    <lineage>
        <taxon>Eukaryota</taxon>
        <taxon>Viridiplantae</taxon>
        <taxon>Streptophyta</taxon>
        <taxon>Embryophyta</taxon>
        <taxon>Tracheophyta</taxon>
        <taxon>Spermatophyta</taxon>
        <taxon>Magnoliopsida</taxon>
        <taxon>Liliopsida</taxon>
        <taxon>Acoraceae</taxon>
        <taxon>Acorus</taxon>
    </lineage>
</organism>
<reference evidence="1" key="2">
    <citation type="submission" date="2023-06" db="EMBL/GenBank/DDBJ databases">
        <authorList>
            <person name="Ma L."/>
            <person name="Liu K.-W."/>
            <person name="Li Z."/>
            <person name="Hsiao Y.-Y."/>
            <person name="Qi Y."/>
            <person name="Fu T."/>
            <person name="Tang G."/>
            <person name="Zhang D."/>
            <person name="Sun W.-H."/>
            <person name="Liu D.-K."/>
            <person name="Li Y."/>
            <person name="Chen G.-Z."/>
            <person name="Liu X.-D."/>
            <person name="Liao X.-Y."/>
            <person name="Jiang Y.-T."/>
            <person name="Yu X."/>
            <person name="Hao Y."/>
            <person name="Huang J."/>
            <person name="Zhao X.-W."/>
            <person name="Ke S."/>
            <person name="Chen Y.-Y."/>
            <person name="Wu W.-L."/>
            <person name="Hsu J.-L."/>
            <person name="Lin Y.-F."/>
            <person name="Huang M.-D."/>
            <person name="Li C.-Y."/>
            <person name="Huang L."/>
            <person name="Wang Z.-W."/>
            <person name="Zhao X."/>
            <person name="Zhong W.-Y."/>
            <person name="Peng D.-H."/>
            <person name="Ahmad S."/>
            <person name="Lan S."/>
            <person name="Zhang J.-S."/>
            <person name="Tsai W.-C."/>
            <person name="Van De Peer Y."/>
            <person name="Liu Z.-J."/>
        </authorList>
    </citation>
    <scope>NUCLEOTIDE SEQUENCE</scope>
    <source>
        <strain evidence="1">CP</strain>
        <tissue evidence="1">Leaves</tissue>
    </source>
</reference>
<dbReference type="EMBL" id="JAUJYO010000022">
    <property type="protein sequence ID" value="KAK1282767.1"/>
    <property type="molecule type" value="Genomic_DNA"/>
</dbReference>
<proteinExistence type="predicted"/>
<evidence type="ECO:0000313" key="1">
    <source>
        <dbReference type="EMBL" id="KAK1282767.1"/>
    </source>
</evidence>
<gene>
    <name evidence="1" type="ORF">QJS10_CPB22g00774</name>
</gene>
<accession>A0AAV9C2A9</accession>
<comment type="caution">
    <text evidence="1">The sequence shown here is derived from an EMBL/GenBank/DDBJ whole genome shotgun (WGS) entry which is preliminary data.</text>
</comment>
<evidence type="ECO:0000313" key="2">
    <source>
        <dbReference type="Proteomes" id="UP001180020"/>
    </source>
</evidence>
<name>A0AAV9C2A9_ACOCL</name>